<accession>A0A090IZY1</accession>
<dbReference type="PANTHER" id="PTHR36111:SF2">
    <property type="entry name" value="INNER MEMBRANE PROTEIN"/>
    <property type="match status" value="1"/>
</dbReference>
<evidence type="ECO:0000313" key="2">
    <source>
        <dbReference type="EMBL" id="CEE03307.1"/>
    </source>
</evidence>
<gene>
    <name evidence="2" type="ORF">BT1A1_3526</name>
</gene>
<reference evidence="2 3" key="1">
    <citation type="submission" date="2014-07" db="EMBL/GenBank/DDBJ databases">
        <authorList>
            <person name="Wibberg Daniel"/>
        </authorList>
    </citation>
    <scope>NUCLEOTIDE SEQUENCE [LARGE SCALE GENOMIC DNA]</scope>
</reference>
<dbReference type="Pfam" id="PF04474">
    <property type="entry name" value="DUF554"/>
    <property type="match status" value="1"/>
</dbReference>
<organism evidence="2 3">
    <name type="scientific">Caldibacillus thermoamylovorans</name>
    <dbReference type="NCBI Taxonomy" id="35841"/>
    <lineage>
        <taxon>Bacteria</taxon>
        <taxon>Bacillati</taxon>
        <taxon>Bacillota</taxon>
        <taxon>Bacilli</taxon>
        <taxon>Bacillales</taxon>
        <taxon>Bacillaceae</taxon>
        <taxon>Caldibacillus</taxon>
    </lineage>
</organism>
<feature type="transmembrane region" description="Helical" evidence="1">
    <location>
        <begin position="215"/>
        <end position="233"/>
    </location>
</feature>
<keyword evidence="1" id="KW-0472">Membrane</keyword>
<evidence type="ECO:0008006" key="4">
    <source>
        <dbReference type="Google" id="ProtNLM"/>
    </source>
</evidence>
<feature type="transmembrane region" description="Helical" evidence="1">
    <location>
        <begin position="6"/>
        <end position="24"/>
    </location>
</feature>
<feature type="transmembrane region" description="Helical" evidence="1">
    <location>
        <begin position="96"/>
        <end position="120"/>
    </location>
</feature>
<dbReference type="Proteomes" id="UP000040576">
    <property type="component" value="Unassembled WGS sequence"/>
</dbReference>
<keyword evidence="1" id="KW-1133">Transmembrane helix</keyword>
<protein>
    <recommendedName>
        <fullName evidence="4">DUF554 domain-containing protein</fullName>
    </recommendedName>
</protein>
<dbReference type="AlphaFoldDB" id="A0A090IZY1"/>
<proteinExistence type="predicted"/>
<sequence length="235" mass="25170">MALWGSIVNVLFIIIGSLIGRLLANIPESMKNTIMKGIGLTVSVLGIQMGIKSSNFLYVIISIVLGAIIGEWLCLEEKLNQFGIWIEKKVGGKSKGNIAQGFVTATLIFVIGAMAVVGALDSGIRGDHQVLYTKAVIDGFTAIMLTSTLGLGVVFSSIPVFLYQGFIALFANQINRLIPEQVMDIFILELTATGGIMILAIGLNILEITKIKVANLLPGLIVIAILVSIVGFFKY</sequence>
<keyword evidence="1" id="KW-0812">Transmembrane</keyword>
<dbReference type="RefSeq" id="WP_034773654.1">
    <property type="nucleotide sequence ID" value="NZ_CCRF01000105.1"/>
</dbReference>
<name>A0A090IZY1_9BACI</name>
<keyword evidence="3" id="KW-1185">Reference proteome</keyword>
<dbReference type="InterPro" id="IPR007563">
    <property type="entry name" value="DUF554"/>
</dbReference>
<dbReference type="EMBL" id="CCRF01000105">
    <property type="protein sequence ID" value="CEE03307.1"/>
    <property type="molecule type" value="Genomic_DNA"/>
</dbReference>
<evidence type="ECO:0000256" key="1">
    <source>
        <dbReference type="SAM" id="Phobius"/>
    </source>
</evidence>
<feature type="transmembrane region" description="Helical" evidence="1">
    <location>
        <begin position="182"/>
        <end position="203"/>
    </location>
</feature>
<feature type="transmembrane region" description="Helical" evidence="1">
    <location>
        <begin position="57"/>
        <end position="75"/>
    </location>
</feature>
<dbReference type="PANTHER" id="PTHR36111">
    <property type="entry name" value="INNER MEMBRANE PROTEIN-RELATED"/>
    <property type="match status" value="1"/>
</dbReference>
<evidence type="ECO:0000313" key="3">
    <source>
        <dbReference type="Proteomes" id="UP000040576"/>
    </source>
</evidence>
<feature type="transmembrane region" description="Helical" evidence="1">
    <location>
        <begin position="140"/>
        <end position="170"/>
    </location>
</feature>